<reference evidence="3 4" key="1">
    <citation type="journal article" date="2011" name="Proc. Natl. Acad. Sci. U.S.A.">
        <title>Evolutionary erosion of yeast sex chromosomes by mating-type switching accidents.</title>
        <authorList>
            <person name="Gordon J.L."/>
            <person name="Armisen D."/>
            <person name="Proux-Wera E."/>
            <person name="Oheigeartaigh S.S."/>
            <person name="Byrne K.P."/>
            <person name="Wolfe K.H."/>
        </authorList>
    </citation>
    <scope>NUCLEOTIDE SEQUENCE [LARGE SCALE GENOMIC DNA]</scope>
    <source>
        <strain evidence="4">ATCC MYA-139 / BCRC 22969 / CBS 8797 / CCRC 22969 / KCTC 17520 / NBRC 10181 / NCYC 3082</strain>
    </source>
</reference>
<dbReference type="InterPro" id="IPR047883">
    <property type="entry name" value="Rtt103-like_CID"/>
</dbReference>
<dbReference type="PANTHER" id="PTHR12460">
    <property type="entry name" value="CYCLIN-DEPENDENT KINASE INHIBITOR-RELATED PROTEIN"/>
    <property type="match status" value="1"/>
</dbReference>
<dbReference type="GO" id="GO:0099122">
    <property type="term" value="F:RNA polymerase II C-terminal domain binding"/>
    <property type="evidence" value="ECO:0007669"/>
    <property type="project" value="InterPro"/>
</dbReference>
<dbReference type="HOGENOM" id="CLU_053395_0_0_1"/>
<evidence type="ECO:0000313" key="4">
    <source>
        <dbReference type="Proteomes" id="UP000006310"/>
    </source>
</evidence>
<dbReference type="RefSeq" id="XP_022467247.1">
    <property type="nucleotide sequence ID" value="XM_022611009.1"/>
</dbReference>
<dbReference type="InterPro" id="IPR008942">
    <property type="entry name" value="ENTH_VHS"/>
</dbReference>
<evidence type="ECO:0000256" key="1">
    <source>
        <dbReference type="SAM" id="MobiDB-lite"/>
    </source>
</evidence>
<dbReference type="CDD" id="cd17003">
    <property type="entry name" value="CID_Rtt103"/>
    <property type="match status" value="1"/>
</dbReference>
<dbReference type="PANTHER" id="PTHR12460:SF0">
    <property type="entry name" value="CID DOMAIN-CONTAINING PROTEIN-RELATED"/>
    <property type="match status" value="1"/>
</dbReference>
<dbReference type="Pfam" id="PF04818">
    <property type="entry name" value="CID"/>
    <property type="match status" value="1"/>
</dbReference>
<dbReference type="GeneID" id="34528783"/>
<dbReference type="Proteomes" id="UP000006310">
    <property type="component" value="Chromosome 13"/>
</dbReference>
<dbReference type="AlphaFoldDB" id="J7RSW7"/>
<feature type="compositionally biased region" description="Acidic residues" evidence="1">
    <location>
        <begin position="292"/>
        <end position="305"/>
    </location>
</feature>
<reference evidence="4" key="2">
    <citation type="submission" date="2012-08" db="EMBL/GenBank/DDBJ databases">
        <title>Genome sequence of Kazachstania naganishii.</title>
        <authorList>
            <person name="Gordon J.L."/>
            <person name="Armisen D."/>
            <person name="Proux-Wera E."/>
            <person name="OhEigeartaigh S.S."/>
            <person name="Byrne K.P."/>
            <person name="Wolfe K.H."/>
        </authorList>
    </citation>
    <scope>NUCLEOTIDE SEQUENCE [LARGE SCALE GENOMIC DNA]</scope>
    <source>
        <strain evidence="4">ATCC MYA-139 / BCRC 22969 / CBS 8797 / CCRC 22969 / KCTC 17520 / NBRC 10181 / NCYC 3082</strain>
    </source>
</reference>
<sequence length="368" mass="41516">MSFSPEQFTEKLNALEDTQVSISNSSKWLLSQYTEADQVSQCLKEYMTQSGLSNRRKMLAVYLVNHVVQQGKVQKISQFETAFASVFPGVIRVIYPKFNEDLRRKVRRVVGIWKQRGVFSGEVIEEMEDVFQSAKSVPAAVKPEEGRVSLDQGGTSIPPELREVSALYDRLHKNKHNVIGIKKRFDEAINELDPHSLVFMENFKTVSKIGKVATETIQDRQTVRNELISKLQKLFEIQRAALEQDQIMLNEIDFALDSKDPEQVNQDAAIEDVLPTYEPATGDGGDSSNSDASDDGSDNSDDSEDHDVRKKRPADLAEASGDDSSKRIRDSADKEEEYEIEGYTATETPAEVGVQTRTVRLHQVYKIY</sequence>
<evidence type="ECO:0000259" key="2">
    <source>
        <dbReference type="PROSITE" id="PS51391"/>
    </source>
</evidence>
<dbReference type="PROSITE" id="PS51391">
    <property type="entry name" value="CID"/>
    <property type="match status" value="1"/>
</dbReference>
<dbReference type="Gene3D" id="1.25.40.90">
    <property type="match status" value="1"/>
</dbReference>
<dbReference type="SUPFAM" id="SSF48464">
    <property type="entry name" value="ENTH/VHS domain"/>
    <property type="match status" value="1"/>
</dbReference>
<organism evidence="3 4">
    <name type="scientific">Huiozyma naganishii (strain ATCC MYA-139 / BCRC 22969 / CBS 8797 / KCTC 17520 / NBRC 10181 / NCYC 3082 / Yp74L-3)</name>
    <name type="common">Yeast</name>
    <name type="synonym">Kazachstania naganishii</name>
    <dbReference type="NCBI Taxonomy" id="1071383"/>
    <lineage>
        <taxon>Eukaryota</taxon>
        <taxon>Fungi</taxon>
        <taxon>Dikarya</taxon>
        <taxon>Ascomycota</taxon>
        <taxon>Saccharomycotina</taxon>
        <taxon>Saccharomycetes</taxon>
        <taxon>Saccharomycetales</taxon>
        <taxon>Saccharomycetaceae</taxon>
        <taxon>Huiozyma</taxon>
    </lineage>
</organism>
<keyword evidence="4" id="KW-1185">Reference proteome</keyword>
<accession>J7RSW7</accession>
<dbReference type="GO" id="GO:0031124">
    <property type="term" value="P:mRNA 3'-end processing"/>
    <property type="evidence" value="ECO:0007669"/>
    <property type="project" value="InterPro"/>
</dbReference>
<dbReference type="eggNOG" id="KOG2669">
    <property type="taxonomic scope" value="Eukaryota"/>
</dbReference>
<dbReference type="InterPro" id="IPR006569">
    <property type="entry name" value="CID_dom"/>
</dbReference>
<dbReference type="OrthoDB" id="10069473at2759"/>
<name>J7RSW7_HUIN7</name>
<gene>
    <name evidence="3" type="primary">KNAG0M01500</name>
    <name evidence="3" type="ordered locus">KNAG_0M01500</name>
</gene>
<dbReference type="KEGG" id="kng:KNAG_0M01500"/>
<feature type="region of interest" description="Disordered" evidence="1">
    <location>
        <begin position="276"/>
        <end position="350"/>
    </location>
</feature>
<proteinExistence type="predicted"/>
<feature type="compositionally biased region" description="Basic and acidic residues" evidence="1">
    <location>
        <begin position="323"/>
        <end position="332"/>
    </location>
</feature>
<protein>
    <recommendedName>
        <fullName evidence="2">CID domain-containing protein</fullName>
    </recommendedName>
</protein>
<feature type="domain" description="CID" evidence="2">
    <location>
        <begin position="1"/>
        <end position="135"/>
    </location>
</feature>
<dbReference type="STRING" id="1071383.J7RSW7"/>
<dbReference type="OMA" id="HYELDIE"/>
<dbReference type="SMART" id="SM00582">
    <property type="entry name" value="RPR"/>
    <property type="match status" value="1"/>
</dbReference>
<dbReference type="EMBL" id="HE978326">
    <property type="protein sequence ID" value="CCK73003.1"/>
    <property type="molecule type" value="Genomic_DNA"/>
</dbReference>
<evidence type="ECO:0000313" key="3">
    <source>
        <dbReference type="EMBL" id="CCK73003.1"/>
    </source>
</evidence>